<proteinExistence type="predicted"/>
<accession>A0AAD0KFF4</accession>
<feature type="compositionally biased region" description="Low complexity" evidence="1">
    <location>
        <begin position="66"/>
        <end position="85"/>
    </location>
</feature>
<evidence type="ECO:0000256" key="2">
    <source>
        <dbReference type="SAM" id="SignalP"/>
    </source>
</evidence>
<evidence type="ECO:0000313" key="4">
    <source>
        <dbReference type="Proteomes" id="UP000249163"/>
    </source>
</evidence>
<keyword evidence="2" id="KW-0732">Signal</keyword>
<dbReference type="RefSeq" id="WP_111502788.1">
    <property type="nucleotide sequence ID" value="NZ_CP021965.1"/>
</dbReference>
<feature type="chain" id="PRO_5042076417" description="Lipoprotein" evidence="2">
    <location>
        <begin position="29"/>
        <end position="267"/>
    </location>
</feature>
<feature type="region of interest" description="Disordered" evidence="1">
    <location>
        <begin position="26"/>
        <end position="98"/>
    </location>
</feature>
<evidence type="ECO:0000256" key="1">
    <source>
        <dbReference type="SAM" id="MobiDB-lite"/>
    </source>
</evidence>
<dbReference type="PROSITE" id="PS51257">
    <property type="entry name" value="PROKAR_LIPOPROTEIN"/>
    <property type="match status" value="1"/>
</dbReference>
<feature type="signal peptide" evidence="2">
    <location>
        <begin position="1"/>
        <end position="28"/>
    </location>
</feature>
<name>A0AAD0KFF4_9BACL</name>
<protein>
    <recommendedName>
        <fullName evidence="5">Lipoprotein</fullName>
    </recommendedName>
</protein>
<evidence type="ECO:0008006" key="5">
    <source>
        <dbReference type="Google" id="ProtNLM"/>
    </source>
</evidence>
<dbReference type="AlphaFoldDB" id="A0AAD0KFF4"/>
<sequence>MYFAKNIGRLALIAAMLWLTACSGTPEAGTEPKQTPEQTPVQTPVQTPEQSQEQTPVQTPEQSQEQTPVQTSTASAATTESPQETVTSSMGQPQDLEGLPPLVEEAASTVMNSIRNKDMQQLAAWVHQEKGLRFSPYAYVDTKNDLVFTREEVEGLMKDSTKRVWRTFAGSGDLIELTFADYYKRFVYDADFIQKAEITVNKGLGQGTTINNLNEVYPKEQYDFVEYHIAGIDPSVEGMDWRSLRLVFEKIGEDHALVGIIHDQWTP</sequence>
<dbReference type="EMBL" id="CP021965">
    <property type="protein sequence ID" value="AWV32122.1"/>
    <property type="molecule type" value="Genomic_DNA"/>
</dbReference>
<reference evidence="3 4" key="1">
    <citation type="submission" date="2017-06" db="EMBL/GenBank/DDBJ databases">
        <title>Complete genome sequence of Paenibacillus odorifer CBA7130.</title>
        <authorList>
            <person name="Nam Y.-D."/>
            <person name="Kang J."/>
            <person name="Chung W.-H."/>
        </authorList>
    </citation>
    <scope>NUCLEOTIDE SEQUENCE [LARGE SCALE GENOMIC DNA]</scope>
    <source>
        <strain evidence="3 4">CBA7130</strain>
    </source>
</reference>
<organism evidence="3 4">
    <name type="scientific">Paenibacillus odorifer</name>
    <dbReference type="NCBI Taxonomy" id="189426"/>
    <lineage>
        <taxon>Bacteria</taxon>
        <taxon>Bacillati</taxon>
        <taxon>Bacillota</taxon>
        <taxon>Bacilli</taxon>
        <taxon>Bacillales</taxon>
        <taxon>Paenibacillaceae</taxon>
        <taxon>Paenibacillus</taxon>
    </lineage>
</organism>
<gene>
    <name evidence="3" type="ORF">CD191_05525</name>
</gene>
<evidence type="ECO:0000313" key="3">
    <source>
        <dbReference type="EMBL" id="AWV32122.1"/>
    </source>
</evidence>
<dbReference type="Proteomes" id="UP000249163">
    <property type="component" value="Chromosome"/>
</dbReference>
<feature type="compositionally biased region" description="Polar residues" evidence="1">
    <location>
        <begin position="32"/>
        <end position="65"/>
    </location>
</feature>